<evidence type="ECO:0000313" key="1">
    <source>
        <dbReference type="EMBL" id="KAG6497449.1"/>
    </source>
</evidence>
<dbReference type="EMBL" id="JACMSC010000012">
    <property type="protein sequence ID" value="KAG6497449.1"/>
    <property type="molecule type" value="Genomic_DNA"/>
</dbReference>
<protein>
    <submittedName>
        <fullName evidence="1">Uncharacterized protein</fullName>
    </submittedName>
</protein>
<gene>
    <name evidence="1" type="ORF">ZIOFF_045349</name>
</gene>
<organism evidence="1 2">
    <name type="scientific">Zingiber officinale</name>
    <name type="common">Ginger</name>
    <name type="synonym">Amomum zingiber</name>
    <dbReference type="NCBI Taxonomy" id="94328"/>
    <lineage>
        <taxon>Eukaryota</taxon>
        <taxon>Viridiplantae</taxon>
        <taxon>Streptophyta</taxon>
        <taxon>Embryophyta</taxon>
        <taxon>Tracheophyta</taxon>
        <taxon>Spermatophyta</taxon>
        <taxon>Magnoliopsida</taxon>
        <taxon>Liliopsida</taxon>
        <taxon>Zingiberales</taxon>
        <taxon>Zingiberaceae</taxon>
        <taxon>Zingiber</taxon>
    </lineage>
</organism>
<name>A0A8J5G7M3_ZINOF</name>
<keyword evidence="2" id="KW-1185">Reference proteome</keyword>
<accession>A0A8J5G7M3</accession>
<dbReference type="Proteomes" id="UP000734854">
    <property type="component" value="Unassembled WGS sequence"/>
</dbReference>
<comment type="caution">
    <text evidence="1">The sequence shown here is derived from an EMBL/GenBank/DDBJ whole genome shotgun (WGS) entry which is preliminary data.</text>
</comment>
<sequence length="250" mass="27757">MSTQSSKVGSVGGNSIGCSGSGESKGKGILHGFVSFEPRQTTLNSTYKKDLLVDVKRRVGRFIYSAALPFNIVNDPYWPLEQMLASEDWVSSALSQTTQGKVVKRIVINDPNFWPYVAFCVKSIVPLYLPFHYMAEISLSVGHGIIVLCNRRERGDRSSDSCTSSYSCRLGGHYKSGISSLDCNCSRNCDFQKSPWSACSFWAFQERRSMRECEEKTESGLGEYGGVHRLGCPIVAWFLLWDMVPGQGAE</sequence>
<reference evidence="1 2" key="1">
    <citation type="submission" date="2020-08" db="EMBL/GenBank/DDBJ databases">
        <title>Plant Genome Project.</title>
        <authorList>
            <person name="Zhang R.-G."/>
        </authorList>
    </citation>
    <scope>NUCLEOTIDE SEQUENCE [LARGE SCALE GENOMIC DNA]</scope>
    <source>
        <tissue evidence="1">Rhizome</tissue>
    </source>
</reference>
<evidence type="ECO:0000313" key="2">
    <source>
        <dbReference type="Proteomes" id="UP000734854"/>
    </source>
</evidence>
<proteinExistence type="predicted"/>
<dbReference type="AlphaFoldDB" id="A0A8J5G7M3"/>